<organism evidence="2 3">
    <name type="scientific">Clostridium intestinale DSM 6191</name>
    <dbReference type="NCBI Taxonomy" id="1121320"/>
    <lineage>
        <taxon>Bacteria</taxon>
        <taxon>Bacillati</taxon>
        <taxon>Bacillota</taxon>
        <taxon>Clostridia</taxon>
        <taxon>Eubacteriales</taxon>
        <taxon>Clostridiaceae</taxon>
        <taxon>Clostridium</taxon>
    </lineage>
</organism>
<keyword evidence="1" id="KW-1133">Transmembrane helix</keyword>
<name>A0A1M5WCW2_9CLOT</name>
<dbReference type="AlphaFoldDB" id="A0A1M5WCW2"/>
<evidence type="ECO:0000256" key="1">
    <source>
        <dbReference type="SAM" id="Phobius"/>
    </source>
</evidence>
<evidence type="ECO:0000313" key="3">
    <source>
        <dbReference type="Proteomes" id="UP000184241"/>
    </source>
</evidence>
<feature type="transmembrane region" description="Helical" evidence="1">
    <location>
        <begin position="58"/>
        <end position="78"/>
    </location>
</feature>
<gene>
    <name evidence="2" type="ORF">SAMN02745941_01035</name>
</gene>
<sequence>MKKFDVKEHTKKYYEISKKAGNGTFPNKKIAKAGSVVGLGIGGVLIGVGIIGVATGTVYGLGACIAGITTGASNIYNLKRIKRNSKI</sequence>
<dbReference type="RefSeq" id="WP_073017391.1">
    <property type="nucleotide sequence ID" value="NZ_FQXU01000004.1"/>
</dbReference>
<accession>A0A1M5WCW2</accession>
<evidence type="ECO:0000313" key="2">
    <source>
        <dbReference type="EMBL" id="SHH85311.1"/>
    </source>
</evidence>
<keyword evidence="1" id="KW-0472">Membrane</keyword>
<keyword evidence="1" id="KW-0812">Transmembrane</keyword>
<proteinExistence type="predicted"/>
<dbReference type="EMBL" id="FQXU01000004">
    <property type="protein sequence ID" value="SHH85311.1"/>
    <property type="molecule type" value="Genomic_DNA"/>
</dbReference>
<feature type="transmembrane region" description="Helical" evidence="1">
    <location>
        <begin position="33"/>
        <end position="52"/>
    </location>
</feature>
<reference evidence="2 3" key="1">
    <citation type="submission" date="2016-11" db="EMBL/GenBank/DDBJ databases">
        <authorList>
            <person name="Jaros S."/>
            <person name="Januszkiewicz K."/>
            <person name="Wedrychowicz H."/>
        </authorList>
    </citation>
    <scope>NUCLEOTIDE SEQUENCE [LARGE SCALE GENOMIC DNA]</scope>
    <source>
        <strain evidence="2 3">DSM 6191</strain>
    </source>
</reference>
<dbReference type="Proteomes" id="UP000184241">
    <property type="component" value="Unassembled WGS sequence"/>
</dbReference>
<protein>
    <submittedName>
        <fullName evidence="2">Uncharacterized protein</fullName>
    </submittedName>
</protein>